<dbReference type="InterPro" id="IPR054515">
    <property type="entry name" value="YgxA-like_substrate-bd"/>
</dbReference>
<evidence type="ECO:0000259" key="2">
    <source>
        <dbReference type="Pfam" id="PF18576"/>
    </source>
</evidence>
<evidence type="ECO:0008006" key="6">
    <source>
        <dbReference type="Google" id="ProtNLM"/>
    </source>
</evidence>
<dbReference type="Pfam" id="PF22339">
    <property type="entry name" value="YgxA-like_sub_bind"/>
    <property type="match status" value="1"/>
</dbReference>
<dbReference type="InterPro" id="IPR043519">
    <property type="entry name" value="NT_sf"/>
</dbReference>
<accession>A0ABQ4KK57</accession>
<dbReference type="InterPro" id="IPR029348">
    <property type="entry name" value="NTF-like"/>
</dbReference>
<dbReference type="Pfam" id="PF14540">
    <property type="entry name" value="NTF-like"/>
    <property type="match status" value="1"/>
</dbReference>
<feature type="domain" description="Nucleotidyltransferase-like" evidence="1">
    <location>
        <begin position="1"/>
        <end position="119"/>
    </location>
</feature>
<evidence type="ECO:0000259" key="1">
    <source>
        <dbReference type="Pfam" id="PF14540"/>
    </source>
</evidence>
<organism evidence="4 5">
    <name type="scientific">Lederbergia ruris</name>
    <dbReference type="NCBI Taxonomy" id="217495"/>
    <lineage>
        <taxon>Bacteria</taxon>
        <taxon>Bacillati</taxon>
        <taxon>Bacillota</taxon>
        <taxon>Bacilli</taxon>
        <taxon>Bacillales</taxon>
        <taxon>Bacillaceae</taxon>
        <taxon>Lederbergia</taxon>
    </lineage>
</organism>
<dbReference type="Proteomes" id="UP000679950">
    <property type="component" value="Unassembled WGS sequence"/>
</dbReference>
<gene>
    <name evidence="4" type="primary">ygxA</name>
    <name evidence="4" type="ORF">J8TS2_21550</name>
</gene>
<dbReference type="EMBL" id="BORB01000016">
    <property type="protein sequence ID" value="GIN57836.1"/>
    <property type="molecule type" value="Genomic_DNA"/>
</dbReference>
<evidence type="ECO:0000313" key="5">
    <source>
        <dbReference type="Proteomes" id="UP000679950"/>
    </source>
</evidence>
<dbReference type="InterPro" id="IPR041143">
    <property type="entry name" value="YgxA_HTH"/>
</dbReference>
<proteinExistence type="predicted"/>
<sequence length="288" mass="34243">MEDILRHIYQERASMENSLGVLQIYKKPHIPAITNNFDIILLVIVYDIEKEPTILKHYQFEDVKIALQIVSDQQVKEWLLLGSNRKIVEWIHVGKILFDKNDYLFNLQNELKDFPIYEREIKTGIEFAKLIRRYWMAKGFFETEQFMDAFNHTIHSLHHLARLAIIEKGLHPELTVWNQVKQLDPEIYKLYEELTTSEEPIEKRLELLFIASEFLIHSRTSSGTKHLKKILKMQPDWSMNEIKSHPDLTYYGTDLNLMIEYLVNKEVIEPLQVESKTPGLFHTKYKMK</sequence>
<comment type="caution">
    <text evidence="4">The sequence shown here is derived from an EMBL/GenBank/DDBJ whole genome shotgun (WGS) entry which is preliminary data.</text>
</comment>
<dbReference type="InterPro" id="IPR036388">
    <property type="entry name" value="WH-like_DNA-bd_sf"/>
</dbReference>
<protein>
    <recommendedName>
        <fullName evidence="6">Nucleotidyltransferase-like</fullName>
    </recommendedName>
</protein>
<name>A0ABQ4KK57_9BACI</name>
<dbReference type="Gene3D" id="1.20.120.330">
    <property type="entry name" value="Nucleotidyltransferases domain 2"/>
    <property type="match status" value="1"/>
</dbReference>
<dbReference type="Gene3D" id="1.10.10.10">
    <property type="entry name" value="Winged helix-like DNA-binding domain superfamily/Winged helix DNA-binding domain"/>
    <property type="match status" value="1"/>
</dbReference>
<evidence type="ECO:0000313" key="4">
    <source>
        <dbReference type="EMBL" id="GIN57836.1"/>
    </source>
</evidence>
<keyword evidence="5" id="KW-1185">Reference proteome</keyword>
<dbReference type="RefSeq" id="WP_158323283.1">
    <property type="nucleotide sequence ID" value="NZ_BORB01000016.1"/>
</dbReference>
<reference evidence="4 5" key="1">
    <citation type="submission" date="2021-03" db="EMBL/GenBank/DDBJ databases">
        <title>Antimicrobial resistance genes in bacteria isolated from Japanese honey, and their potential for conferring macrolide and lincosamide resistance in the American foulbrood pathogen Paenibacillus larvae.</title>
        <authorList>
            <person name="Okamoto M."/>
            <person name="Kumagai M."/>
            <person name="Kanamori H."/>
            <person name="Takamatsu D."/>
        </authorList>
    </citation>
    <scope>NUCLEOTIDE SEQUENCE [LARGE SCALE GENOMIC DNA]</scope>
    <source>
        <strain evidence="4 5">J8TS2</strain>
    </source>
</reference>
<evidence type="ECO:0000259" key="3">
    <source>
        <dbReference type="Pfam" id="PF22339"/>
    </source>
</evidence>
<feature type="domain" description="YgxA-like helix-turn-helix" evidence="2">
    <location>
        <begin position="225"/>
        <end position="287"/>
    </location>
</feature>
<feature type="domain" description="YgxA-like substrate binding" evidence="3">
    <location>
        <begin position="121"/>
        <end position="219"/>
    </location>
</feature>
<dbReference type="Pfam" id="PF18576">
    <property type="entry name" value="HTH_52"/>
    <property type="match status" value="1"/>
</dbReference>
<dbReference type="Gene3D" id="3.30.460.10">
    <property type="entry name" value="Beta Polymerase, domain 2"/>
    <property type="match status" value="1"/>
</dbReference>